<keyword evidence="13 14" id="KW-0472">Membrane</keyword>
<evidence type="ECO:0000256" key="12">
    <source>
        <dbReference type="ARBA" id="ARBA00023012"/>
    </source>
</evidence>
<dbReference type="InterPro" id="IPR003594">
    <property type="entry name" value="HATPase_dom"/>
</dbReference>
<feature type="transmembrane region" description="Helical" evidence="14">
    <location>
        <begin position="35"/>
        <end position="55"/>
    </location>
</feature>
<sequence>MRLFWKEHVPLLLFYLAQMLLVPLLYWLTGEERPLAIVLYGMLLSASVLAVYLGCRYVSHRELYRQLSHPPARGSEGLVPMGEAPLPEAVGELLARYDRYYREQLHHHRSGMEQHVVFIHRWVHQMKTPLSVIQLTAQELDGAAADSIMEELERLRKGLEMVIYTSRLERFEHDFMVERTPLRQVVNQALAENRRLFIRKGITPSIRLDESLAVYSDPKWLRFMVGQLLTNAANYTEGIGKSVFVHAYEREAATILEIRDEGIGIVKEDLNRVFNPYFTGERGRRHHESTGMGLYLVREVCRRLGHQVELESEPEAGTVVRLRFETRPAAPNITLNEM</sequence>
<keyword evidence="9 16" id="KW-0418">Kinase</keyword>
<keyword evidence="11 14" id="KW-1133">Transmembrane helix</keyword>
<dbReference type="Proteomes" id="UP001575622">
    <property type="component" value="Unassembled WGS sequence"/>
</dbReference>
<evidence type="ECO:0000259" key="15">
    <source>
        <dbReference type="PROSITE" id="PS50109"/>
    </source>
</evidence>
<comment type="caution">
    <text evidence="16">The sequence shown here is derived from an EMBL/GenBank/DDBJ whole genome shotgun (WGS) entry which is preliminary data.</text>
</comment>
<dbReference type="PROSITE" id="PS50109">
    <property type="entry name" value="HIS_KIN"/>
    <property type="match status" value="1"/>
</dbReference>
<proteinExistence type="predicted"/>
<evidence type="ECO:0000256" key="6">
    <source>
        <dbReference type="ARBA" id="ARBA00022679"/>
    </source>
</evidence>
<evidence type="ECO:0000256" key="5">
    <source>
        <dbReference type="ARBA" id="ARBA00022553"/>
    </source>
</evidence>
<keyword evidence="17" id="KW-1185">Reference proteome</keyword>
<comment type="subcellular location">
    <subcellularLocation>
        <location evidence="2">Cell membrane</location>
        <topology evidence="2">Multi-pass membrane protein</topology>
    </subcellularLocation>
</comment>
<dbReference type="EC" id="2.7.13.3" evidence="3"/>
<evidence type="ECO:0000256" key="8">
    <source>
        <dbReference type="ARBA" id="ARBA00022741"/>
    </source>
</evidence>
<dbReference type="InterPro" id="IPR005467">
    <property type="entry name" value="His_kinase_dom"/>
</dbReference>
<dbReference type="SUPFAM" id="SSF55874">
    <property type="entry name" value="ATPase domain of HSP90 chaperone/DNA topoisomerase II/histidine kinase"/>
    <property type="match status" value="1"/>
</dbReference>
<dbReference type="InterPro" id="IPR004358">
    <property type="entry name" value="Sig_transdc_His_kin-like_C"/>
</dbReference>
<keyword evidence="4" id="KW-1003">Cell membrane</keyword>
<dbReference type="SMART" id="SM00387">
    <property type="entry name" value="HATPase_c"/>
    <property type="match status" value="1"/>
</dbReference>
<gene>
    <name evidence="16" type="ORF">ACEU3E_24755</name>
</gene>
<evidence type="ECO:0000256" key="4">
    <source>
        <dbReference type="ARBA" id="ARBA00022475"/>
    </source>
</evidence>
<keyword evidence="10" id="KW-0067">ATP-binding</keyword>
<organism evidence="16 17">
    <name type="scientific">Paenibacillus oleatilyticus</name>
    <dbReference type="NCBI Taxonomy" id="2594886"/>
    <lineage>
        <taxon>Bacteria</taxon>
        <taxon>Bacillati</taxon>
        <taxon>Bacillota</taxon>
        <taxon>Bacilli</taxon>
        <taxon>Bacillales</taxon>
        <taxon>Paenibacillaceae</taxon>
        <taxon>Paenibacillus</taxon>
    </lineage>
</organism>
<dbReference type="RefSeq" id="WP_373955536.1">
    <property type="nucleotide sequence ID" value="NZ_JBHDLN010000014.1"/>
</dbReference>
<dbReference type="SMART" id="SM00388">
    <property type="entry name" value="HisKA"/>
    <property type="match status" value="1"/>
</dbReference>
<evidence type="ECO:0000256" key="13">
    <source>
        <dbReference type="ARBA" id="ARBA00023136"/>
    </source>
</evidence>
<accession>A0ABV4V7U9</accession>
<protein>
    <recommendedName>
        <fullName evidence="3">histidine kinase</fullName>
        <ecNumber evidence="3">2.7.13.3</ecNumber>
    </recommendedName>
</protein>
<evidence type="ECO:0000256" key="11">
    <source>
        <dbReference type="ARBA" id="ARBA00022989"/>
    </source>
</evidence>
<evidence type="ECO:0000313" key="17">
    <source>
        <dbReference type="Proteomes" id="UP001575622"/>
    </source>
</evidence>
<dbReference type="InterPro" id="IPR036890">
    <property type="entry name" value="HATPase_C_sf"/>
</dbReference>
<dbReference type="PANTHER" id="PTHR45453:SF2">
    <property type="entry name" value="HISTIDINE KINASE"/>
    <property type="match status" value="1"/>
</dbReference>
<keyword evidence="6" id="KW-0808">Transferase</keyword>
<evidence type="ECO:0000256" key="2">
    <source>
        <dbReference type="ARBA" id="ARBA00004651"/>
    </source>
</evidence>
<comment type="catalytic activity">
    <reaction evidence="1">
        <text>ATP + protein L-histidine = ADP + protein N-phospho-L-histidine.</text>
        <dbReference type="EC" id="2.7.13.3"/>
    </reaction>
</comment>
<evidence type="ECO:0000256" key="1">
    <source>
        <dbReference type="ARBA" id="ARBA00000085"/>
    </source>
</evidence>
<keyword evidence="7 14" id="KW-0812">Transmembrane</keyword>
<name>A0ABV4V7U9_9BACL</name>
<feature type="transmembrane region" description="Helical" evidence="14">
    <location>
        <begin position="12"/>
        <end position="29"/>
    </location>
</feature>
<dbReference type="PRINTS" id="PR00344">
    <property type="entry name" value="BCTRLSENSOR"/>
</dbReference>
<keyword evidence="12" id="KW-0902">Two-component regulatory system</keyword>
<evidence type="ECO:0000256" key="7">
    <source>
        <dbReference type="ARBA" id="ARBA00022692"/>
    </source>
</evidence>
<dbReference type="Gene3D" id="3.30.565.10">
    <property type="entry name" value="Histidine kinase-like ATPase, C-terminal domain"/>
    <property type="match status" value="1"/>
</dbReference>
<keyword evidence="5" id="KW-0597">Phosphoprotein</keyword>
<dbReference type="Pfam" id="PF02518">
    <property type="entry name" value="HATPase_c"/>
    <property type="match status" value="1"/>
</dbReference>
<dbReference type="InterPro" id="IPR003661">
    <property type="entry name" value="HisK_dim/P_dom"/>
</dbReference>
<feature type="domain" description="Histidine kinase" evidence="15">
    <location>
        <begin position="121"/>
        <end position="328"/>
    </location>
</feature>
<evidence type="ECO:0000256" key="14">
    <source>
        <dbReference type="SAM" id="Phobius"/>
    </source>
</evidence>
<dbReference type="EMBL" id="JBHDLN010000014">
    <property type="protein sequence ID" value="MFB0845399.1"/>
    <property type="molecule type" value="Genomic_DNA"/>
</dbReference>
<evidence type="ECO:0000256" key="3">
    <source>
        <dbReference type="ARBA" id="ARBA00012438"/>
    </source>
</evidence>
<keyword evidence="8" id="KW-0547">Nucleotide-binding</keyword>
<dbReference type="InterPro" id="IPR050351">
    <property type="entry name" value="BphY/WalK/GraS-like"/>
</dbReference>
<dbReference type="PANTHER" id="PTHR45453">
    <property type="entry name" value="PHOSPHATE REGULON SENSOR PROTEIN PHOR"/>
    <property type="match status" value="1"/>
</dbReference>
<evidence type="ECO:0000256" key="10">
    <source>
        <dbReference type="ARBA" id="ARBA00022840"/>
    </source>
</evidence>
<evidence type="ECO:0000256" key="9">
    <source>
        <dbReference type="ARBA" id="ARBA00022777"/>
    </source>
</evidence>
<reference evidence="16 17" key="1">
    <citation type="submission" date="2024-09" db="EMBL/GenBank/DDBJ databases">
        <authorList>
            <person name="Makale K.P.P."/>
            <person name="Makhzoum A."/>
            <person name="Rantong G."/>
            <person name="Rahube T.O."/>
        </authorList>
    </citation>
    <scope>NUCLEOTIDE SEQUENCE [LARGE SCALE GENOMIC DNA]</scope>
    <source>
        <strain evidence="16 17">KM_D13</strain>
    </source>
</reference>
<evidence type="ECO:0000313" key="16">
    <source>
        <dbReference type="EMBL" id="MFB0845399.1"/>
    </source>
</evidence>
<dbReference type="GO" id="GO:0016301">
    <property type="term" value="F:kinase activity"/>
    <property type="evidence" value="ECO:0007669"/>
    <property type="project" value="UniProtKB-KW"/>
</dbReference>